<comment type="subcellular location">
    <subcellularLocation>
        <location evidence="2">Cell membrane</location>
    </subcellularLocation>
</comment>
<dbReference type="PANTHER" id="PTHR45436:SF5">
    <property type="entry name" value="SENSOR HISTIDINE KINASE TRCS"/>
    <property type="match status" value="1"/>
</dbReference>
<keyword evidence="14" id="KW-1185">Reference proteome</keyword>
<protein>
    <recommendedName>
        <fullName evidence="3">histidine kinase</fullName>
        <ecNumber evidence="3">2.7.13.3</ecNumber>
    </recommendedName>
</protein>
<keyword evidence="9 11" id="KW-0472">Membrane</keyword>
<dbReference type="SUPFAM" id="SSF158472">
    <property type="entry name" value="HAMP domain-like"/>
    <property type="match status" value="1"/>
</dbReference>
<dbReference type="InterPro" id="IPR050428">
    <property type="entry name" value="TCS_sensor_his_kinase"/>
</dbReference>
<feature type="transmembrane region" description="Helical" evidence="11">
    <location>
        <begin position="12"/>
        <end position="31"/>
    </location>
</feature>
<dbReference type="Gene3D" id="1.10.287.130">
    <property type="match status" value="1"/>
</dbReference>
<dbReference type="SUPFAM" id="SSF47384">
    <property type="entry name" value="Homodimeric domain of signal transducing histidine kinase"/>
    <property type="match status" value="1"/>
</dbReference>
<organism evidence="13 14">
    <name type="scientific">Calditerricola satsumensis</name>
    <dbReference type="NCBI Taxonomy" id="373054"/>
    <lineage>
        <taxon>Bacteria</taxon>
        <taxon>Bacillati</taxon>
        <taxon>Bacillota</taxon>
        <taxon>Bacilli</taxon>
        <taxon>Bacillales</taxon>
        <taxon>Bacillaceae</taxon>
        <taxon>Calditerricola</taxon>
    </lineage>
</organism>
<keyword evidence="11" id="KW-1133">Transmembrane helix</keyword>
<evidence type="ECO:0000256" key="6">
    <source>
        <dbReference type="ARBA" id="ARBA00022679"/>
    </source>
</evidence>
<dbReference type="SMART" id="SM00304">
    <property type="entry name" value="HAMP"/>
    <property type="match status" value="1"/>
</dbReference>
<evidence type="ECO:0000256" key="3">
    <source>
        <dbReference type="ARBA" id="ARBA00012438"/>
    </source>
</evidence>
<keyword evidence="8" id="KW-0902">Two-component regulatory system</keyword>
<dbReference type="PANTHER" id="PTHR45436">
    <property type="entry name" value="SENSOR HISTIDINE KINASE YKOH"/>
    <property type="match status" value="1"/>
</dbReference>
<evidence type="ECO:0000256" key="5">
    <source>
        <dbReference type="ARBA" id="ARBA00022553"/>
    </source>
</evidence>
<gene>
    <name evidence="13" type="ORF">GCM10007043_12600</name>
</gene>
<feature type="compositionally biased region" description="Low complexity" evidence="10">
    <location>
        <begin position="341"/>
        <end position="363"/>
    </location>
</feature>
<feature type="transmembrane region" description="Helical" evidence="11">
    <location>
        <begin position="140"/>
        <end position="162"/>
    </location>
</feature>
<dbReference type="InterPro" id="IPR003660">
    <property type="entry name" value="HAMP_dom"/>
</dbReference>
<evidence type="ECO:0000256" key="1">
    <source>
        <dbReference type="ARBA" id="ARBA00000085"/>
    </source>
</evidence>
<dbReference type="Pfam" id="PF00512">
    <property type="entry name" value="HisKA"/>
    <property type="match status" value="1"/>
</dbReference>
<dbReference type="AlphaFoldDB" id="A0A8J3FCE6"/>
<evidence type="ECO:0000313" key="13">
    <source>
        <dbReference type="EMBL" id="GGK00021.1"/>
    </source>
</evidence>
<evidence type="ECO:0000256" key="9">
    <source>
        <dbReference type="ARBA" id="ARBA00023136"/>
    </source>
</evidence>
<keyword evidence="7" id="KW-0418">Kinase</keyword>
<evidence type="ECO:0000256" key="11">
    <source>
        <dbReference type="SAM" id="Phobius"/>
    </source>
</evidence>
<evidence type="ECO:0000256" key="7">
    <source>
        <dbReference type="ARBA" id="ARBA00022777"/>
    </source>
</evidence>
<dbReference type="InterPro" id="IPR036097">
    <property type="entry name" value="HisK_dim/P_sf"/>
</dbReference>
<dbReference type="CDD" id="cd06225">
    <property type="entry name" value="HAMP"/>
    <property type="match status" value="1"/>
</dbReference>
<dbReference type="GO" id="GO:0005886">
    <property type="term" value="C:plasma membrane"/>
    <property type="evidence" value="ECO:0007669"/>
    <property type="project" value="UniProtKB-SubCell"/>
</dbReference>
<evidence type="ECO:0000256" key="10">
    <source>
        <dbReference type="SAM" id="MobiDB-lite"/>
    </source>
</evidence>
<evidence type="ECO:0000256" key="4">
    <source>
        <dbReference type="ARBA" id="ARBA00022475"/>
    </source>
</evidence>
<sequence length="395" mass="43646">MGIKWRLTLFSTIGLVALLLLFNVFVYRVLWEYFQYAERERLSDKVHDLVELYHEVRPYLTDQNAWLRSHVGDQEAVRLLQRGVVVAEADPHGLFRASPPTGGGASAPVLTVTLPLTSNGDEVLVLASAMGEARRHMERVVKTTVLGSAFVLVGAVVGGYGMTRLAFRPVTSMIRTVRSISPSVPEPRVPVPNSRDELAELASTFNDLLGRINALLSRQRQFVADASHELKTPLTVIEGYLRLLRRWGAADPSVRDEALAAIEHHVTRMKRLTHDLLFLARLETEPEAKGPKALVNLTLLCSSGSTASTRPARVGAGAAVWDWPLRRPSSRPMAAASRWKAPSGRGRPSASASRGTAGNDPSRIFFRERSSFSHRLLRNAGGCRRIMEIPLRQGR</sequence>
<dbReference type="PROSITE" id="PS50885">
    <property type="entry name" value="HAMP"/>
    <property type="match status" value="1"/>
</dbReference>
<feature type="domain" description="HAMP" evidence="12">
    <location>
        <begin position="164"/>
        <end position="217"/>
    </location>
</feature>
<dbReference type="Gene3D" id="6.10.340.10">
    <property type="match status" value="1"/>
</dbReference>
<comment type="catalytic activity">
    <reaction evidence="1">
        <text>ATP + protein L-histidine = ADP + protein N-phospho-L-histidine.</text>
        <dbReference type="EC" id="2.7.13.3"/>
    </reaction>
</comment>
<dbReference type="GO" id="GO:0000155">
    <property type="term" value="F:phosphorelay sensor kinase activity"/>
    <property type="evidence" value="ECO:0007669"/>
    <property type="project" value="InterPro"/>
</dbReference>
<keyword evidence="4" id="KW-1003">Cell membrane</keyword>
<keyword evidence="5" id="KW-0597">Phosphoprotein</keyword>
<feature type="region of interest" description="Disordered" evidence="10">
    <location>
        <begin position="332"/>
        <end position="363"/>
    </location>
</feature>
<dbReference type="EC" id="2.7.13.3" evidence="3"/>
<evidence type="ECO:0000256" key="2">
    <source>
        <dbReference type="ARBA" id="ARBA00004236"/>
    </source>
</evidence>
<evidence type="ECO:0000256" key="8">
    <source>
        <dbReference type="ARBA" id="ARBA00023012"/>
    </source>
</evidence>
<dbReference type="Proteomes" id="UP000637720">
    <property type="component" value="Unassembled WGS sequence"/>
</dbReference>
<dbReference type="FunFam" id="1.10.287.130:FF:000001">
    <property type="entry name" value="Two-component sensor histidine kinase"/>
    <property type="match status" value="1"/>
</dbReference>
<name>A0A8J3FCE6_9BACI</name>
<accession>A0A8J3FCE6</accession>
<evidence type="ECO:0000259" key="12">
    <source>
        <dbReference type="PROSITE" id="PS50885"/>
    </source>
</evidence>
<keyword evidence="6" id="KW-0808">Transferase</keyword>
<reference evidence="13" key="2">
    <citation type="submission" date="2020-09" db="EMBL/GenBank/DDBJ databases">
        <authorList>
            <person name="Sun Q."/>
            <person name="Ohkuma M."/>
        </authorList>
    </citation>
    <scope>NUCLEOTIDE SEQUENCE</scope>
    <source>
        <strain evidence="13">JCM 14719</strain>
    </source>
</reference>
<dbReference type="CDD" id="cd00082">
    <property type="entry name" value="HisKA"/>
    <property type="match status" value="1"/>
</dbReference>
<dbReference type="SMART" id="SM00388">
    <property type="entry name" value="HisKA"/>
    <property type="match status" value="1"/>
</dbReference>
<dbReference type="InterPro" id="IPR003661">
    <property type="entry name" value="HisK_dim/P_dom"/>
</dbReference>
<reference evidence="13" key="1">
    <citation type="journal article" date="2014" name="Int. J. Syst. Evol. Microbiol.">
        <title>Complete genome sequence of Corynebacterium casei LMG S-19264T (=DSM 44701T), isolated from a smear-ripened cheese.</title>
        <authorList>
            <consortium name="US DOE Joint Genome Institute (JGI-PGF)"/>
            <person name="Walter F."/>
            <person name="Albersmeier A."/>
            <person name="Kalinowski J."/>
            <person name="Ruckert C."/>
        </authorList>
    </citation>
    <scope>NUCLEOTIDE SEQUENCE</scope>
    <source>
        <strain evidence="13">JCM 14719</strain>
    </source>
</reference>
<dbReference type="Pfam" id="PF00672">
    <property type="entry name" value="HAMP"/>
    <property type="match status" value="1"/>
</dbReference>
<comment type="caution">
    <text evidence="13">The sequence shown here is derived from an EMBL/GenBank/DDBJ whole genome shotgun (WGS) entry which is preliminary data.</text>
</comment>
<proteinExistence type="predicted"/>
<evidence type="ECO:0000313" key="14">
    <source>
        <dbReference type="Proteomes" id="UP000637720"/>
    </source>
</evidence>
<keyword evidence="11" id="KW-0812">Transmembrane</keyword>
<dbReference type="EMBL" id="BMOF01000021">
    <property type="protein sequence ID" value="GGK00021.1"/>
    <property type="molecule type" value="Genomic_DNA"/>
</dbReference>